<proteinExistence type="predicted"/>
<protein>
    <submittedName>
        <fullName evidence="1">Uncharacterized protein</fullName>
    </submittedName>
</protein>
<name>A0A2W6PDC5_ECOLX</name>
<reference evidence="1 2" key="1">
    <citation type="submission" date="2018-06" db="EMBL/GenBank/DDBJ databases">
        <title>Draft genome sequence of mcr-1-harboring Escherichia coli isolated from wound infection of a hospitalized patient, in Bolivia.</title>
        <authorList>
            <person name="Munoz M.E."/>
            <person name="Moura Q."/>
            <person name="Ventura P.R.M."/>
            <person name="Bustos L.R."/>
            <person name="Ovando B.G."/>
            <person name="Terrazas D.I.V."/>
            <person name="Yarhui N.B."/>
            <person name="Cerdeira L."/>
            <person name="Lincopan N."/>
        </authorList>
    </citation>
    <scope>NUCLEOTIDE SEQUENCE [LARGE SCALE GENOMIC DNA]</scope>
    <source>
        <strain evidence="1 2">EcMLT</strain>
    </source>
</reference>
<sequence length="113" mass="13285">MTNAKLPDALRLSASGMNKSHFVSNLAPVKYKHSIKPAKNYRFINKYILTPDLFSPIDNRHYVFYFFTAKSLAHSAALRHFFKQANTTSNKYQVNGEGYVFNFWRIRYQNRRS</sequence>
<dbReference type="EMBL" id="QKWZ01000261">
    <property type="protein sequence ID" value="PZT66389.1"/>
    <property type="molecule type" value="Genomic_DNA"/>
</dbReference>
<evidence type="ECO:0000313" key="1">
    <source>
        <dbReference type="EMBL" id="PZT66389.1"/>
    </source>
</evidence>
<dbReference type="Proteomes" id="UP000249482">
    <property type="component" value="Unassembled WGS sequence"/>
</dbReference>
<evidence type="ECO:0000313" key="2">
    <source>
        <dbReference type="Proteomes" id="UP000249482"/>
    </source>
</evidence>
<organism evidence="1 2">
    <name type="scientific">Escherichia coli</name>
    <dbReference type="NCBI Taxonomy" id="562"/>
    <lineage>
        <taxon>Bacteria</taxon>
        <taxon>Pseudomonadati</taxon>
        <taxon>Pseudomonadota</taxon>
        <taxon>Gammaproteobacteria</taxon>
        <taxon>Enterobacterales</taxon>
        <taxon>Enterobacteriaceae</taxon>
        <taxon>Escherichia</taxon>
    </lineage>
</organism>
<dbReference type="AlphaFoldDB" id="A0A2W6PDC5"/>
<comment type="caution">
    <text evidence="1">The sequence shown here is derived from an EMBL/GenBank/DDBJ whole genome shotgun (WGS) entry which is preliminary data.</text>
</comment>
<accession>A0A2W6PDC5</accession>
<gene>
    <name evidence="1" type="ORF">DNQ45_10810</name>
</gene>